<keyword evidence="3" id="KW-1185">Reference proteome</keyword>
<evidence type="ECO:0000313" key="2">
    <source>
        <dbReference type="EMBL" id="KAF0769204.1"/>
    </source>
</evidence>
<feature type="transmembrane region" description="Helical" evidence="1">
    <location>
        <begin position="30"/>
        <end position="51"/>
    </location>
</feature>
<reference evidence="2 3" key="1">
    <citation type="submission" date="2019-08" db="EMBL/GenBank/DDBJ databases">
        <title>Whole genome of Aphis craccivora.</title>
        <authorList>
            <person name="Voronova N.V."/>
            <person name="Shulinski R.S."/>
            <person name="Bandarenka Y.V."/>
            <person name="Zhorov D.G."/>
            <person name="Warner D."/>
        </authorList>
    </citation>
    <scope>NUCLEOTIDE SEQUENCE [LARGE SCALE GENOMIC DNA]</scope>
    <source>
        <strain evidence="2">180601</strain>
        <tissue evidence="2">Whole Body</tissue>
    </source>
</reference>
<dbReference type="GO" id="GO:0016301">
    <property type="term" value="F:kinase activity"/>
    <property type="evidence" value="ECO:0007669"/>
    <property type="project" value="UniProtKB-KW"/>
</dbReference>
<dbReference type="AlphaFoldDB" id="A0A6G0ZEN7"/>
<evidence type="ECO:0000313" key="3">
    <source>
        <dbReference type="Proteomes" id="UP000478052"/>
    </source>
</evidence>
<comment type="caution">
    <text evidence="2">The sequence shown here is derived from an EMBL/GenBank/DDBJ whole genome shotgun (WGS) entry which is preliminary data.</text>
</comment>
<sequence length="114" mass="12696">MMLTLPITLCVELGKKIENIPQLVVWCTPLVSISLCLMLAGCVFSFSGHFYKDQKTLIASSLHTLADLNIQTVRGGNIILQAFLFPHVKPFKPSNALKSTNILENTPISLKRNW</sequence>
<proteinExistence type="predicted"/>
<gene>
    <name evidence="2" type="ORF">FWK35_00010379</name>
</gene>
<dbReference type="Proteomes" id="UP000478052">
    <property type="component" value="Unassembled WGS sequence"/>
</dbReference>
<keyword evidence="1" id="KW-0812">Transmembrane</keyword>
<keyword evidence="2" id="KW-0418">Kinase</keyword>
<keyword evidence="2" id="KW-0808">Transferase</keyword>
<accession>A0A6G0ZEN7</accession>
<dbReference type="OrthoDB" id="5917530at2759"/>
<keyword evidence="1" id="KW-1133">Transmembrane helix</keyword>
<organism evidence="2 3">
    <name type="scientific">Aphis craccivora</name>
    <name type="common">Cowpea aphid</name>
    <dbReference type="NCBI Taxonomy" id="307492"/>
    <lineage>
        <taxon>Eukaryota</taxon>
        <taxon>Metazoa</taxon>
        <taxon>Ecdysozoa</taxon>
        <taxon>Arthropoda</taxon>
        <taxon>Hexapoda</taxon>
        <taxon>Insecta</taxon>
        <taxon>Pterygota</taxon>
        <taxon>Neoptera</taxon>
        <taxon>Paraneoptera</taxon>
        <taxon>Hemiptera</taxon>
        <taxon>Sternorrhyncha</taxon>
        <taxon>Aphidomorpha</taxon>
        <taxon>Aphidoidea</taxon>
        <taxon>Aphididae</taxon>
        <taxon>Aphidini</taxon>
        <taxon>Aphis</taxon>
        <taxon>Aphis</taxon>
    </lineage>
</organism>
<protein>
    <submittedName>
        <fullName evidence="2">MOB kinase activator-like 2</fullName>
    </submittedName>
</protein>
<evidence type="ECO:0000256" key="1">
    <source>
        <dbReference type="SAM" id="Phobius"/>
    </source>
</evidence>
<dbReference type="EMBL" id="VUJU01000631">
    <property type="protein sequence ID" value="KAF0769204.1"/>
    <property type="molecule type" value="Genomic_DNA"/>
</dbReference>
<keyword evidence="1" id="KW-0472">Membrane</keyword>
<name>A0A6G0ZEN7_APHCR</name>